<evidence type="ECO:0000313" key="10">
    <source>
        <dbReference type="EMBL" id="GAA5096449.1"/>
    </source>
</evidence>
<feature type="transmembrane region" description="Helical" evidence="9">
    <location>
        <begin position="420"/>
        <end position="440"/>
    </location>
</feature>
<dbReference type="Proteomes" id="UP001500631">
    <property type="component" value="Unassembled WGS sequence"/>
</dbReference>
<evidence type="ECO:0000256" key="8">
    <source>
        <dbReference type="SAM" id="MobiDB-lite"/>
    </source>
</evidence>
<dbReference type="Pfam" id="PF02028">
    <property type="entry name" value="BCCT"/>
    <property type="match status" value="1"/>
</dbReference>
<evidence type="ECO:0000256" key="1">
    <source>
        <dbReference type="ARBA" id="ARBA00004651"/>
    </source>
</evidence>
<dbReference type="PANTHER" id="PTHR30047:SF7">
    <property type="entry name" value="HIGH-AFFINITY CHOLINE TRANSPORT PROTEIN"/>
    <property type="match status" value="1"/>
</dbReference>
<keyword evidence="3" id="KW-0813">Transport</keyword>
<dbReference type="EMBL" id="BAABKE010000002">
    <property type="protein sequence ID" value="GAA5096449.1"/>
    <property type="molecule type" value="Genomic_DNA"/>
</dbReference>
<accession>A0ABP9MIT6</accession>
<evidence type="ECO:0000256" key="4">
    <source>
        <dbReference type="ARBA" id="ARBA00022475"/>
    </source>
</evidence>
<proteinExistence type="inferred from homology"/>
<feature type="compositionally biased region" description="Basic and acidic residues" evidence="8">
    <location>
        <begin position="681"/>
        <end position="692"/>
    </location>
</feature>
<evidence type="ECO:0000256" key="7">
    <source>
        <dbReference type="ARBA" id="ARBA00023136"/>
    </source>
</evidence>
<keyword evidence="11" id="KW-1185">Reference proteome</keyword>
<feature type="transmembrane region" description="Helical" evidence="9">
    <location>
        <begin position="332"/>
        <end position="354"/>
    </location>
</feature>
<evidence type="ECO:0000256" key="5">
    <source>
        <dbReference type="ARBA" id="ARBA00022692"/>
    </source>
</evidence>
<dbReference type="PROSITE" id="PS01303">
    <property type="entry name" value="BCCT"/>
    <property type="match status" value="1"/>
</dbReference>
<feature type="transmembrane region" description="Helical" evidence="9">
    <location>
        <begin position="144"/>
        <end position="167"/>
    </location>
</feature>
<organism evidence="10 11">
    <name type="scientific">Wohlfahrtiimonas larvae</name>
    <dbReference type="NCBI Taxonomy" id="1157986"/>
    <lineage>
        <taxon>Bacteria</taxon>
        <taxon>Pseudomonadati</taxon>
        <taxon>Pseudomonadota</taxon>
        <taxon>Gammaproteobacteria</taxon>
        <taxon>Cardiobacteriales</taxon>
        <taxon>Ignatzschineriaceae</taxon>
        <taxon>Wohlfahrtiimonas</taxon>
    </lineage>
</organism>
<comment type="subcellular location">
    <subcellularLocation>
        <location evidence="1">Cell membrane</location>
        <topology evidence="1">Multi-pass membrane protein</topology>
    </subcellularLocation>
</comment>
<evidence type="ECO:0000313" key="11">
    <source>
        <dbReference type="Proteomes" id="UP001500631"/>
    </source>
</evidence>
<dbReference type="InterPro" id="IPR000060">
    <property type="entry name" value="BCCT_transptr"/>
</dbReference>
<feature type="transmembrane region" description="Helical" evidence="9">
    <location>
        <begin position="461"/>
        <end position="481"/>
    </location>
</feature>
<feature type="transmembrane region" description="Helical" evidence="9">
    <location>
        <begin position="97"/>
        <end position="124"/>
    </location>
</feature>
<name>A0ABP9MIT6_9GAMM</name>
<dbReference type="PANTHER" id="PTHR30047">
    <property type="entry name" value="HIGH-AFFINITY CHOLINE TRANSPORT PROTEIN-RELATED"/>
    <property type="match status" value="1"/>
</dbReference>
<evidence type="ECO:0000256" key="6">
    <source>
        <dbReference type="ARBA" id="ARBA00022989"/>
    </source>
</evidence>
<keyword evidence="6 9" id="KW-1133">Transmembrane helix</keyword>
<dbReference type="NCBIfam" id="TIGR00842">
    <property type="entry name" value="bcct"/>
    <property type="match status" value="1"/>
</dbReference>
<feature type="compositionally biased region" description="Low complexity" evidence="8">
    <location>
        <begin position="693"/>
        <end position="706"/>
    </location>
</feature>
<evidence type="ECO:0000256" key="9">
    <source>
        <dbReference type="SAM" id="Phobius"/>
    </source>
</evidence>
<protein>
    <submittedName>
        <fullName evidence="10">Choline BCCT transporter BetT</fullName>
    </submittedName>
</protein>
<feature type="transmembrane region" description="Helical" evidence="9">
    <location>
        <begin position="12"/>
        <end position="37"/>
    </location>
</feature>
<feature type="transmembrane region" description="Helical" evidence="9">
    <location>
        <begin position="487"/>
        <end position="510"/>
    </location>
</feature>
<reference evidence="11" key="1">
    <citation type="journal article" date="2019" name="Int. J. Syst. Evol. Microbiol.">
        <title>The Global Catalogue of Microorganisms (GCM) 10K type strain sequencing project: providing services to taxonomists for standard genome sequencing and annotation.</title>
        <authorList>
            <consortium name="The Broad Institute Genomics Platform"/>
            <consortium name="The Broad Institute Genome Sequencing Center for Infectious Disease"/>
            <person name="Wu L."/>
            <person name="Ma J."/>
        </authorList>
    </citation>
    <scope>NUCLEOTIDE SEQUENCE [LARGE SCALE GENOMIC DNA]</scope>
    <source>
        <strain evidence="11">JCM 18424</strain>
    </source>
</reference>
<dbReference type="InterPro" id="IPR018093">
    <property type="entry name" value="BCCT_CS"/>
</dbReference>
<feature type="region of interest" description="Disordered" evidence="8">
    <location>
        <begin position="681"/>
        <end position="715"/>
    </location>
</feature>
<feature type="transmembrane region" description="Helical" evidence="9">
    <location>
        <begin position="366"/>
        <end position="385"/>
    </location>
</feature>
<gene>
    <name evidence="10" type="primary">betT</name>
    <name evidence="10" type="ORF">GCM10023338_06790</name>
</gene>
<keyword evidence="5 9" id="KW-0812">Transmembrane</keyword>
<sequence>MSKTMRTQSKFFTSLNIPVFVGANILILALLCITIFVPNTKEFFSAIQSWIVDNLKWYYILSVAIILGAAIFIIFSRYGDIRLGPDHSRPTYSNFSWFAMLFSTGMGIGLMFFGVAEPVMHYIAPPVGEPETVKAATEAMRLTFFHWGLHAWAIYAIVGLILAYFCFRHKLPLALRSALYPLIGERIYGRMGDAIDIFAVIGTAFGVATSLGFGVEQIFAGLDYLMNYKLSAYAQDPNALLSVTGIKIIIVIIATAGATLSVSLGLDKGIKVLSETNLYMALALMLLVLFLGGKTVMLFQAYIQNVGSYLSDLVNKTFNLYAYEPKDPRDWIGGWTILYWGWWLSWSPFVGMFIARISRGRTIRTFLLGVLLVPAGFTLLWMTIFGNSAIDLIRNDGVIAITDAINTDKSLALFVFLESFPWASVLSGLSIVMVFVFFITSADSGAIVMDMLSSTKTQTPLWQRIYWGSITGVIAIVLMSANGLEALQTATIASAFPFSIILLISLYGLFKALRVDYGKKEIRMNSINNIQTSAASGGWQKRLRSLVLYPRRDHVIRFIEEVVQPAFEEVASELSKQGIKTTITKKNDDDILFEVEHGKNDNFMYRIKARHYLKPNFSSIEASDIDPDYQKYFRAEVHLDNGAQGYDIMGYSKESLSNDIVDQYTNHLQFIHNFQLEHDYNRDHKPINKESDTSNSNDNNSNSTPETTEDQPSKA</sequence>
<evidence type="ECO:0000256" key="3">
    <source>
        <dbReference type="ARBA" id="ARBA00022448"/>
    </source>
</evidence>
<feature type="transmembrane region" description="Helical" evidence="9">
    <location>
        <begin position="239"/>
        <end position="266"/>
    </location>
</feature>
<evidence type="ECO:0000256" key="2">
    <source>
        <dbReference type="ARBA" id="ARBA00005658"/>
    </source>
</evidence>
<keyword evidence="4" id="KW-1003">Cell membrane</keyword>
<feature type="transmembrane region" description="Helical" evidence="9">
    <location>
        <begin position="57"/>
        <end position="76"/>
    </location>
</feature>
<feature type="transmembrane region" description="Helical" evidence="9">
    <location>
        <begin position="278"/>
        <end position="303"/>
    </location>
</feature>
<comment type="similarity">
    <text evidence="2">Belongs to the BCCT transporter (TC 2.A.15) family.</text>
</comment>
<keyword evidence="7 9" id="KW-0472">Membrane</keyword>
<comment type="caution">
    <text evidence="10">The sequence shown here is derived from an EMBL/GenBank/DDBJ whole genome shotgun (WGS) entry which is preliminary data.</text>
</comment>
<feature type="transmembrane region" description="Helical" evidence="9">
    <location>
        <begin position="197"/>
        <end position="219"/>
    </location>
</feature>